<accession>A0A0S8GGQ2</accession>
<comment type="caution">
    <text evidence="2">The sequence shown here is derived from an EMBL/GenBank/DDBJ whole genome shotgun (WGS) entry which is preliminary data.</text>
</comment>
<name>A0A0S8GGQ2_UNCW3</name>
<dbReference type="Proteomes" id="UP000051096">
    <property type="component" value="Unassembled WGS sequence"/>
</dbReference>
<gene>
    <name evidence="2" type="ORF">AMJ87_07875</name>
</gene>
<proteinExistence type="predicted"/>
<reference evidence="2 3" key="1">
    <citation type="journal article" date="2015" name="Microbiome">
        <title>Genomic resolution of linkages in carbon, nitrogen, and sulfur cycling among widespread estuary sediment bacteria.</title>
        <authorList>
            <person name="Baker B.J."/>
            <person name="Lazar C.S."/>
            <person name="Teske A.P."/>
            <person name="Dick G.J."/>
        </authorList>
    </citation>
    <scope>NUCLEOTIDE SEQUENCE [LARGE SCALE GENOMIC DNA]</scope>
    <source>
        <strain evidence="2">SM23_60</strain>
    </source>
</reference>
<evidence type="ECO:0000313" key="2">
    <source>
        <dbReference type="EMBL" id="KPK71021.1"/>
    </source>
</evidence>
<organism evidence="2 3">
    <name type="scientific">candidate division WOR_3 bacterium SM23_60</name>
    <dbReference type="NCBI Taxonomy" id="1703780"/>
    <lineage>
        <taxon>Bacteria</taxon>
        <taxon>Bacteria division WOR-3</taxon>
    </lineage>
</organism>
<dbReference type="InterPro" id="IPR024439">
    <property type="entry name" value="RNHCP"/>
</dbReference>
<evidence type="ECO:0000259" key="1">
    <source>
        <dbReference type="Pfam" id="PF12647"/>
    </source>
</evidence>
<dbReference type="EMBL" id="LJUO01000074">
    <property type="protein sequence ID" value="KPK71021.1"/>
    <property type="molecule type" value="Genomic_DNA"/>
</dbReference>
<dbReference type="AlphaFoldDB" id="A0A0S8GGQ2"/>
<sequence>MGKRENTGFICAYCSRTVVPVTNGSYRNHCPFCLYSKHLDIKPGDRRCTCHGLMKPVGLQYSTKKGFQIIHECLECGSRTVNKVAEFTAQPDDTDELIKLLQ</sequence>
<evidence type="ECO:0000313" key="3">
    <source>
        <dbReference type="Proteomes" id="UP000051096"/>
    </source>
</evidence>
<protein>
    <recommendedName>
        <fullName evidence="1">RNHCP domain-containing protein</fullName>
    </recommendedName>
</protein>
<dbReference type="Pfam" id="PF12647">
    <property type="entry name" value="RNHCP"/>
    <property type="match status" value="1"/>
</dbReference>
<feature type="domain" description="RNHCP" evidence="1">
    <location>
        <begin position="7"/>
        <end position="90"/>
    </location>
</feature>
<dbReference type="PATRIC" id="fig|1703780.3.peg.375"/>